<evidence type="ECO:0000259" key="1">
    <source>
        <dbReference type="Pfam" id="PF07883"/>
    </source>
</evidence>
<evidence type="ECO:0000313" key="2">
    <source>
        <dbReference type="EMBL" id="OQK17315.1"/>
    </source>
</evidence>
<feature type="domain" description="Cupin type-2" evidence="1">
    <location>
        <begin position="39"/>
        <end position="107"/>
    </location>
</feature>
<dbReference type="PANTHER" id="PTHR36114:SF1">
    <property type="entry name" value="16.7 KDA PROTEIN IN WHIE LOCUS"/>
    <property type="match status" value="1"/>
</dbReference>
<reference evidence="2 3" key="1">
    <citation type="submission" date="2015-12" db="EMBL/GenBank/DDBJ databases">
        <authorList>
            <person name="Shamseldin A."/>
            <person name="Moawad H."/>
            <person name="Abd El-Rahim W.M."/>
            <person name="Sadowsky M.J."/>
        </authorList>
    </citation>
    <scope>NUCLEOTIDE SEQUENCE [LARGE SCALE GENOMIC DNA]</scope>
    <source>
        <strain evidence="2 3">WF1</strain>
    </source>
</reference>
<dbReference type="Proteomes" id="UP000191980">
    <property type="component" value="Unassembled WGS sequence"/>
</dbReference>
<dbReference type="OrthoDB" id="7870362at2"/>
<dbReference type="EMBL" id="LPUF01000001">
    <property type="protein sequence ID" value="OQK17315.1"/>
    <property type="molecule type" value="Genomic_DNA"/>
</dbReference>
<evidence type="ECO:0000313" key="3">
    <source>
        <dbReference type="Proteomes" id="UP000191980"/>
    </source>
</evidence>
<dbReference type="CDD" id="cd02214">
    <property type="entry name" value="cupin_MJ1618"/>
    <property type="match status" value="1"/>
</dbReference>
<dbReference type="SUPFAM" id="SSF51182">
    <property type="entry name" value="RmlC-like cupins"/>
    <property type="match status" value="1"/>
</dbReference>
<dbReference type="PANTHER" id="PTHR36114">
    <property type="entry name" value="16.7 KDA PROTEIN IN WHIE LOCUS"/>
    <property type="match status" value="1"/>
</dbReference>
<keyword evidence="3" id="KW-1185">Reference proteome</keyword>
<dbReference type="InterPro" id="IPR014710">
    <property type="entry name" value="RmlC-like_jellyroll"/>
</dbReference>
<proteinExistence type="predicted"/>
<dbReference type="InterPro" id="IPR013096">
    <property type="entry name" value="Cupin_2"/>
</dbReference>
<comment type="caution">
    <text evidence="2">The sequence shown here is derived from an EMBL/GenBank/DDBJ whole genome shotgun (WGS) entry which is preliminary data.</text>
</comment>
<dbReference type="RefSeq" id="WP_080521926.1">
    <property type="nucleotide sequence ID" value="NZ_LPUF01000001.1"/>
</dbReference>
<dbReference type="InterPro" id="IPR052044">
    <property type="entry name" value="PKS_Associated_Protein"/>
</dbReference>
<dbReference type="Gene3D" id="2.60.120.10">
    <property type="entry name" value="Jelly Rolls"/>
    <property type="match status" value="1"/>
</dbReference>
<sequence length="125" mass="14204">MKEAIKQQNPGNEFYTSEKCYITELSNTPDDPDVSIARARVEPGVTTRWHRLKETVERYYILIGRGLVEVGELPPQVVNTGDIVLIPAECRQRITNIGSEDLVFLAICTPRFSNDDYEEIEDNST</sequence>
<accession>A0A1V8M6Z2</accession>
<protein>
    <submittedName>
        <fullName evidence="2">Cupin</fullName>
    </submittedName>
</protein>
<name>A0A1V8M6Z2_9GAMM</name>
<organism evidence="2 3">
    <name type="scientific">Methyloprofundus sedimenti</name>
    <dbReference type="NCBI Taxonomy" id="1420851"/>
    <lineage>
        <taxon>Bacteria</taxon>
        <taxon>Pseudomonadati</taxon>
        <taxon>Pseudomonadota</taxon>
        <taxon>Gammaproteobacteria</taxon>
        <taxon>Methylococcales</taxon>
        <taxon>Methylococcaceae</taxon>
        <taxon>Methyloprofundus</taxon>
    </lineage>
</organism>
<dbReference type="STRING" id="1420851.AU255_05365"/>
<dbReference type="InterPro" id="IPR011051">
    <property type="entry name" value="RmlC_Cupin_sf"/>
</dbReference>
<gene>
    <name evidence="2" type="ORF">AU255_05365</name>
</gene>
<dbReference type="Pfam" id="PF07883">
    <property type="entry name" value="Cupin_2"/>
    <property type="match status" value="1"/>
</dbReference>
<dbReference type="AlphaFoldDB" id="A0A1V8M6Z2"/>